<keyword evidence="6" id="KW-0521">NADP</keyword>
<organism evidence="12 13">
    <name type="scientific">Ectorhizobium quercum</name>
    <dbReference type="NCBI Taxonomy" id="2965071"/>
    <lineage>
        <taxon>Bacteria</taxon>
        <taxon>Pseudomonadati</taxon>
        <taxon>Pseudomonadota</taxon>
        <taxon>Alphaproteobacteria</taxon>
        <taxon>Hyphomicrobiales</taxon>
        <taxon>Rhizobiaceae</taxon>
        <taxon>Ectorhizobium</taxon>
    </lineage>
</organism>
<dbReference type="EC" id="1.1.1.169" evidence="3"/>
<keyword evidence="7" id="KW-0560">Oxidoreductase</keyword>
<proteinExistence type="inferred from homology"/>
<dbReference type="InterPro" id="IPR008927">
    <property type="entry name" value="6-PGluconate_DH-like_C_sf"/>
</dbReference>
<evidence type="ECO:0000256" key="7">
    <source>
        <dbReference type="ARBA" id="ARBA00023002"/>
    </source>
</evidence>
<comment type="pathway">
    <text evidence="1">Cofactor biosynthesis; (R)-pantothenate biosynthesis; (R)-pantoate from 3-methyl-2-oxobutanoate: step 2/2.</text>
</comment>
<accession>A0AAE3MWT2</accession>
<dbReference type="InterPro" id="IPR013332">
    <property type="entry name" value="KPR_N"/>
</dbReference>
<comment type="catalytic activity">
    <reaction evidence="9">
        <text>(R)-pantoate + NADP(+) = 2-dehydropantoate + NADPH + H(+)</text>
        <dbReference type="Rhea" id="RHEA:16233"/>
        <dbReference type="ChEBI" id="CHEBI:11561"/>
        <dbReference type="ChEBI" id="CHEBI:15378"/>
        <dbReference type="ChEBI" id="CHEBI:15980"/>
        <dbReference type="ChEBI" id="CHEBI:57783"/>
        <dbReference type="ChEBI" id="CHEBI:58349"/>
        <dbReference type="EC" id="1.1.1.169"/>
    </reaction>
</comment>
<evidence type="ECO:0000256" key="8">
    <source>
        <dbReference type="ARBA" id="ARBA00032024"/>
    </source>
</evidence>
<dbReference type="Pfam" id="PF02558">
    <property type="entry name" value="ApbA"/>
    <property type="match status" value="1"/>
</dbReference>
<dbReference type="GO" id="GO:0015940">
    <property type="term" value="P:pantothenate biosynthetic process"/>
    <property type="evidence" value="ECO:0007669"/>
    <property type="project" value="UniProtKB-KW"/>
</dbReference>
<dbReference type="PANTHER" id="PTHR43765:SF2">
    <property type="entry name" value="2-DEHYDROPANTOATE 2-REDUCTASE"/>
    <property type="match status" value="1"/>
</dbReference>
<dbReference type="PANTHER" id="PTHR43765">
    <property type="entry name" value="2-DEHYDROPANTOATE 2-REDUCTASE-RELATED"/>
    <property type="match status" value="1"/>
</dbReference>
<evidence type="ECO:0000313" key="13">
    <source>
        <dbReference type="Proteomes" id="UP001208771"/>
    </source>
</evidence>
<dbReference type="SUPFAM" id="SSF48179">
    <property type="entry name" value="6-phosphogluconate dehydrogenase C-terminal domain-like"/>
    <property type="match status" value="1"/>
</dbReference>
<keyword evidence="5" id="KW-0566">Pantothenate biosynthesis</keyword>
<protein>
    <recommendedName>
        <fullName evidence="4">2-dehydropantoate 2-reductase</fullName>
        <ecNumber evidence="3">1.1.1.169</ecNumber>
    </recommendedName>
    <alternativeName>
        <fullName evidence="8">Ketopantoate reductase</fullName>
    </alternativeName>
</protein>
<dbReference type="InterPro" id="IPR013752">
    <property type="entry name" value="KPA_reductase"/>
</dbReference>
<dbReference type="AlphaFoldDB" id="A0AAE3MWT2"/>
<evidence type="ECO:0000313" key="12">
    <source>
        <dbReference type="EMBL" id="MCX8995549.1"/>
    </source>
</evidence>
<evidence type="ECO:0000256" key="1">
    <source>
        <dbReference type="ARBA" id="ARBA00004994"/>
    </source>
</evidence>
<dbReference type="Gene3D" id="3.40.50.720">
    <property type="entry name" value="NAD(P)-binding Rossmann-like Domain"/>
    <property type="match status" value="1"/>
</dbReference>
<reference evidence="12" key="1">
    <citation type="submission" date="2022-07" db="EMBL/GenBank/DDBJ databases">
        <title>Ectorhizobium quercum gen.nov., sp. nov.</title>
        <authorList>
            <person name="Ma T."/>
            <person name="Li Y."/>
        </authorList>
    </citation>
    <scope>NUCLEOTIDE SEQUENCE</scope>
    <source>
        <strain evidence="12">BDR2-2</strain>
    </source>
</reference>
<name>A0AAE3MWT2_9HYPH</name>
<dbReference type="Gene3D" id="1.10.1040.10">
    <property type="entry name" value="N-(1-d-carboxylethyl)-l-norvaline Dehydrogenase, domain 2"/>
    <property type="match status" value="1"/>
</dbReference>
<dbReference type="GO" id="GO:0008677">
    <property type="term" value="F:2-dehydropantoate 2-reductase activity"/>
    <property type="evidence" value="ECO:0007669"/>
    <property type="project" value="UniProtKB-EC"/>
</dbReference>
<dbReference type="GO" id="GO:0005737">
    <property type="term" value="C:cytoplasm"/>
    <property type="evidence" value="ECO:0007669"/>
    <property type="project" value="TreeGrafter"/>
</dbReference>
<keyword evidence="13" id="KW-1185">Reference proteome</keyword>
<evidence type="ECO:0000259" key="11">
    <source>
        <dbReference type="Pfam" id="PF08546"/>
    </source>
</evidence>
<dbReference type="Pfam" id="PF08546">
    <property type="entry name" value="ApbA_C"/>
    <property type="match status" value="1"/>
</dbReference>
<dbReference type="Proteomes" id="UP001208771">
    <property type="component" value="Unassembled WGS sequence"/>
</dbReference>
<feature type="domain" description="Ketopantoate reductase N-terminal" evidence="10">
    <location>
        <begin position="5"/>
        <end position="155"/>
    </location>
</feature>
<sequence length="341" mass="36179">MTRYIVIGAGAVGATLAAQFESAGIGYALVGRGAQIRHIVEHGLTYQRPSGTRQIRLNAFDTAAPPALAADDVLLLTVKAQDAAEALAFWAWRPVGDAPALTASRLPLVTFQNGLATETIALRTFAHVYGASLLTPARFTETGRIAVAGDPQVGVVTLGRFPRGTDETAERIVGDLARADYIAETSADVRRWKAAKLLHNVRNVLDLFDGPEAERTAFGAALVEEAKTVLEAAGYSLASPSERKISLANWRKAENSGIEGGQQSTWQSFVRGASSEVDYLNGEIVLLGRLHGIPTPHNEAAQIAAGLATRKAGFPALLSFDTLRSLVDDPATLRPHPPAGD</sequence>
<comment type="caution">
    <text evidence="12">The sequence shown here is derived from an EMBL/GenBank/DDBJ whole genome shotgun (WGS) entry which is preliminary data.</text>
</comment>
<evidence type="ECO:0000256" key="9">
    <source>
        <dbReference type="ARBA" id="ARBA00048793"/>
    </source>
</evidence>
<feature type="domain" description="Ketopantoate reductase C-terminal" evidence="11">
    <location>
        <begin position="206"/>
        <end position="300"/>
    </location>
</feature>
<evidence type="ECO:0000256" key="5">
    <source>
        <dbReference type="ARBA" id="ARBA00022655"/>
    </source>
</evidence>
<evidence type="ECO:0000256" key="4">
    <source>
        <dbReference type="ARBA" id="ARBA00019465"/>
    </source>
</evidence>
<dbReference type="GO" id="GO:0050661">
    <property type="term" value="F:NADP binding"/>
    <property type="evidence" value="ECO:0007669"/>
    <property type="project" value="TreeGrafter"/>
</dbReference>
<gene>
    <name evidence="12" type="ORF">NOF55_00320</name>
</gene>
<dbReference type="RefSeq" id="WP_306409329.1">
    <property type="nucleotide sequence ID" value="NZ_JANFPI010000001.1"/>
</dbReference>
<dbReference type="EMBL" id="JANFPI010000001">
    <property type="protein sequence ID" value="MCX8995549.1"/>
    <property type="molecule type" value="Genomic_DNA"/>
</dbReference>
<evidence type="ECO:0000256" key="6">
    <source>
        <dbReference type="ARBA" id="ARBA00022857"/>
    </source>
</evidence>
<evidence type="ECO:0000256" key="3">
    <source>
        <dbReference type="ARBA" id="ARBA00013014"/>
    </source>
</evidence>
<comment type="similarity">
    <text evidence="2">Belongs to the ketopantoate reductase family.</text>
</comment>
<dbReference type="InterPro" id="IPR013328">
    <property type="entry name" value="6PGD_dom2"/>
</dbReference>
<evidence type="ECO:0000259" key="10">
    <source>
        <dbReference type="Pfam" id="PF02558"/>
    </source>
</evidence>
<evidence type="ECO:0000256" key="2">
    <source>
        <dbReference type="ARBA" id="ARBA00007870"/>
    </source>
</evidence>
<dbReference type="InterPro" id="IPR050838">
    <property type="entry name" value="Ketopantoate_reductase"/>
</dbReference>